<accession>A0AAV2A9X9</accession>
<dbReference type="EMBL" id="CAXIEN010000132">
    <property type="protein sequence ID" value="CAL1280487.1"/>
    <property type="molecule type" value="Genomic_DNA"/>
</dbReference>
<reference evidence="1 2" key="1">
    <citation type="submission" date="2024-04" db="EMBL/GenBank/DDBJ databases">
        <authorList>
            <person name="Rising A."/>
            <person name="Reimegard J."/>
            <person name="Sonavane S."/>
            <person name="Akerstrom W."/>
            <person name="Nylinder S."/>
            <person name="Hedman E."/>
            <person name="Kallberg Y."/>
        </authorList>
    </citation>
    <scope>NUCLEOTIDE SEQUENCE [LARGE SCALE GENOMIC DNA]</scope>
</reference>
<dbReference type="Proteomes" id="UP001497382">
    <property type="component" value="Unassembled WGS sequence"/>
</dbReference>
<organism evidence="1 2">
    <name type="scientific">Larinioides sclopetarius</name>
    <dbReference type="NCBI Taxonomy" id="280406"/>
    <lineage>
        <taxon>Eukaryota</taxon>
        <taxon>Metazoa</taxon>
        <taxon>Ecdysozoa</taxon>
        <taxon>Arthropoda</taxon>
        <taxon>Chelicerata</taxon>
        <taxon>Arachnida</taxon>
        <taxon>Araneae</taxon>
        <taxon>Araneomorphae</taxon>
        <taxon>Entelegynae</taxon>
        <taxon>Araneoidea</taxon>
        <taxon>Araneidae</taxon>
        <taxon>Larinioides</taxon>
    </lineage>
</organism>
<evidence type="ECO:0000313" key="1">
    <source>
        <dbReference type="EMBL" id="CAL1280487.1"/>
    </source>
</evidence>
<keyword evidence="2" id="KW-1185">Reference proteome</keyword>
<proteinExistence type="predicted"/>
<sequence length="109" mass="12167">MIVAFCTSYHPTISCVLDVTLPVCVCFLCLCVDLAREIPRMPAHMVHLCLRHNRRSRRTGENPVDSLETGTEARVPQTLPSRCTIAINVPYASCAVQCVLVYSMYHCTP</sequence>
<evidence type="ECO:0008006" key="3">
    <source>
        <dbReference type="Google" id="ProtNLM"/>
    </source>
</evidence>
<name>A0AAV2A9X9_9ARAC</name>
<gene>
    <name evidence="1" type="ORF">LARSCL_LOCUS11002</name>
</gene>
<evidence type="ECO:0000313" key="2">
    <source>
        <dbReference type="Proteomes" id="UP001497382"/>
    </source>
</evidence>
<protein>
    <recommendedName>
        <fullName evidence="3">Secreted protein</fullName>
    </recommendedName>
</protein>
<dbReference type="AlphaFoldDB" id="A0AAV2A9X9"/>
<comment type="caution">
    <text evidence="1">The sequence shown here is derived from an EMBL/GenBank/DDBJ whole genome shotgun (WGS) entry which is preliminary data.</text>
</comment>